<evidence type="ECO:0000313" key="3">
    <source>
        <dbReference type="EMBL" id="RMY07381.1"/>
    </source>
</evidence>
<dbReference type="InterPro" id="IPR052523">
    <property type="entry name" value="Trichothecene_AcTrans"/>
</dbReference>
<dbReference type="PROSITE" id="PS51186">
    <property type="entry name" value="GNAT"/>
    <property type="match status" value="1"/>
</dbReference>
<evidence type="ECO:0000313" key="5">
    <source>
        <dbReference type="Proteomes" id="UP000282582"/>
    </source>
</evidence>
<dbReference type="VEuPathDB" id="FungiDB:BTJ68_06942"/>
<comment type="caution">
    <text evidence="2">The sequence shown here is derived from an EMBL/GenBank/DDBJ whole genome shotgun (WGS) entry which is preliminary data.</text>
</comment>
<accession>A0A3M6WPV1</accession>
<dbReference type="AlphaFoldDB" id="A0A3M6WPV1"/>
<protein>
    <recommendedName>
        <fullName evidence="1">N-acetyltransferase domain-containing protein</fullName>
    </recommendedName>
</protein>
<dbReference type="EMBL" id="QWIJ01000610">
    <property type="protein sequence ID" value="RMX80441.1"/>
    <property type="molecule type" value="Genomic_DNA"/>
</dbReference>
<evidence type="ECO:0000313" key="2">
    <source>
        <dbReference type="EMBL" id="RMX80441.1"/>
    </source>
</evidence>
<name>A0A3M6WPV1_HORWE</name>
<evidence type="ECO:0000259" key="1">
    <source>
        <dbReference type="PROSITE" id="PS51186"/>
    </source>
</evidence>
<feature type="domain" description="N-acetyltransferase" evidence="1">
    <location>
        <begin position="81"/>
        <end position="222"/>
    </location>
</feature>
<dbReference type="OrthoDB" id="512662at2759"/>
<dbReference type="Gene3D" id="3.40.630.30">
    <property type="match status" value="1"/>
</dbReference>
<dbReference type="SUPFAM" id="SSF55729">
    <property type="entry name" value="Acyl-CoA N-acyltransferases (Nat)"/>
    <property type="match status" value="1"/>
</dbReference>
<dbReference type="Proteomes" id="UP000281245">
    <property type="component" value="Unassembled WGS sequence"/>
</dbReference>
<dbReference type="EMBL" id="QWIK01000371">
    <property type="protein sequence ID" value="RMY07381.1"/>
    <property type="molecule type" value="Genomic_DNA"/>
</dbReference>
<evidence type="ECO:0000313" key="4">
    <source>
        <dbReference type="Proteomes" id="UP000281245"/>
    </source>
</evidence>
<dbReference type="PANTHER" id="PTHR42791">
    <property type="entry name" value="GNAT FAMILY ACETYLTRANSFERASE"/>
    <property type="match status" value="1"/>
</dbReference>
<proteinExistence type="predicted"/>
<gene>
    <name evidence="3" type="ORF">D0868_05389</name>
    <name evidence="2" type="ORF">D0869_07551</name>
</gene>
<dbReference type="PANTHER" id="PTHR42791:SF4">
    <property type="entry name" value="ACETYLTRANSFERASE, GNAT FAMILY FAMILY (AFU_ORTHOLOGUE AFUA_4G09540)-RELATED"/>
    <property type="match status" value="1"/>
</dbReference>
<dbReference type="CDD" id="cd04301">
    <property type="entry name" value="NAT_SF"/>
    <property type="match status" value="1"/>
</dbReference>
<dbReference type="Pfam" id="PF13508">
    <property type="entry name" value="Acetyltransf_7"/>
    <property type="match status" value="1"/>
</dbReference>
<dbReference type="Proteomes" id="UP000282582">
    <property type="component" value="Unassembled WGS sequence"/>
</dbReference>
<organism evidence="2 4">
    <name type="scientific">Hortaea werneckii</name>
    <name type="common">Black yeast</name>
    <name type="synonym">Cladosporium werneckii</name>
    <dbReference type="NCBI Taxonomy" id="91943"/>
    <lineage>
        <taxon>Eukaryota</taxon>
        <taxon>Fungi</taxon>
        <taxon>Dikarya</taxon>
        <taxon>Ascomycota</taxon>
        <taxon>Pezizomycotina</taxon>
        <taxon>Dothideomycetes</taxon>
        <taxon>Dothideomycetidae</taxon>
        <taxon>Mycosphaerellales</taxon>
        <taxon>Teratosphaeriaceae</taxon>
        <taxon>Hortaea</taxon>
    </lineage>
</organism>
<dbReference type="GO" id="GO:0016747">
    <property type="term" value="F:acyltransferase activity, transferring groups other than amino-acyl groups"/>
    <property type="evidence" value="ECO:0007669"/>
    <property type="project" value="InterPro"/>
</dbReference>
<sequence length="231" mass="26278">MPVTISSIAEHDIPAAIKCIQEAFADDPYANWVFDRENFSVERNTASLSVRCRWGISHALFNVAKDTEDPEGNVLGVACWLPPAVANPEGRVSWWGWYGSWWLWVQQGITNLKHGRGGLDVNRYHIWKEAQAKAQSEIWDDQNGYYFCNIVTVSPEAQGRGIGKLLFKHVTDQADKEGRKCYLESSRAIPNLKIYERLGFRLAREMICDDDGNAITLYCMVRDPRGIDVPR</sequence>
<dbReference type="InterPro" id="IPR000182">
    <property type="entry name" value="GNAT_dom"/>
</dbReference>
<dbReference type="InterPro" id="IPR016181">
    <property type="entry name" value="Acyl_CoA_acyltransferase"/>
</dbReference>
<reference evidence="4 5" key="1">
    <citation type="journal article" date="2018" name="BMC Genomics">
        <title>Genomic evidence for intraspecific hybridization in a clonal and extremely halotolerant yeast.</title>
        <authorList>
            <person name="Gostincar C."/>
            <person name="Stajich J.E."/>
            <person name="Zupancic J."/>
            <person name="Zalar P."/>
            <person name="Gunde-Cimerman N."/>
        </authorList>
    </citation>
    <scope>NUCLEOTIDE SEQUENCE [LARGE SCALE GENOMIC DNA]</scope>
    <source>
        <strain evidence="3 5">EXF-6654</strain>
        <strain evidence="2 4">EXF-6656</strain>
    </source>
</reference>